<name>A0A380YII5_9BACE</name>
<sequence length="160" mass="17241">MGLQYVVAKRVFGFDKDKNVKYVAKSVGSGELGTDKLCAKVSRILGIHRKTVDLVAAGLVDIMSEEIEDGKTVRLGDFGLFRPSFVGKCADTQEGVTASNIVRKRILFFPGKAFSAMLDKMSVTRMAMPDTDYTDGSQGNEGKPENPDISGGGEEEDPLG</sequence>
<dbReference type="InterPro" id="IPR041607">
    <property type="entry name" value="HU-HIG"/>
</dbReference>
<dbReference type="EMBL" id="UFSX01000001">
    <property type="protein sequence ID" value="SUV28669.1"/>
    <property type="molecule type" value="Genomic_DNA"/>
</dbReference>
<evidence type="ECO:0000313" key="8">
    <source>
        <dbReference type="Proteomes" id="UP000283538"/>
    </source>
</evidence>
<evidence type="ECO:0000259" key="3">
    <source>
        <dbReference type="Pfam" id="PF18291"/>
    </source>
</evidence>
<dbReference type="GeneID" id="93070562"/>
<gene>
    <name evidence="5" type="ORF">DW701_10940</name>
    <name evidence="4" type="ORF">INE88_03130</name>
    <name evidence="6" type="ORF">NCTC11155_00622</name>
</gene>
<evidence type="ECO:0000256" key="1">
    <source>
        <dbReference type="ARBA" id="ARBA00023125"/>
    </source>
</evidence>
<dbReference type="Gene3D" id="4.10.520.10">
    <property type="entry name" value="IHF-like DNA-binding proteins"/>
    <property type="match status" value="1"/>
</dbReference>
<dbReference type="Pfam" id="PF18291">
    <property type="entry name" value="HU-HIG"/>
    <property type="match status" value="1"/>
</dbReference>
<feature type="region of interest" description="Disordered" evidence="2">
    <location>
        <begin position="128"/>
        <end position="160"/>
    </location>
</feature>
<dbReference type="GO" id="GO:0003677">
    <property type="term" value="F:DNA binding"/>
    <property type="evidence" value="ECO:0007669"/>
    <property type="project" value="UniProtKB-KW"/>
</dbReference>
<dbReference type="InterPro" id="IPR010992">
    <property type="entry name" value="IHF-like_DNA-bd_dom_sf"/>
</dbReference>
<feature type="domain" description="HU" evidence="3">
    <location>
        <begin position="1"/>
        <end position="125"/>
    </location>
</feature>
<dbReference type="KEGG" id="beg:INE88_03130"/>
<dbReference type="Proteomes" id="UP000283538">
    <property type="component" value="Unassembled WGS sequence"/>
</dbReference>
<dbReference type="SUPFAM" id="SSF47729">
    <property type="entry name" value="IHF-like DNA-binding proteins"/>
    <property type="match status" value="1"/>
</dbReference>
<dbReference type="Proteomes" id="UP000254424">
    <property type="component" value="Unassembled WGS sequence"/>
</dbReference>
<proteinExistence type="predicted"/>
<dbReference type="OrthoDB" id="1122369at2"/>
<evidence type="ECO:0000256" key="2">
    <source>
        <dbReference type="SAM" id="MobiDB-lite"/>
    </source>
</evidence>
<evidence type="ECO:0000313" key="7">
    <source>
        <dbReference type="Proteomes" id="UP000254424"/>
    </source>
</evidence>
<protein>
    <submittedName>
        <fullName evidence="6">DNA-binding protein, histone-like, putative</fullName>
    </submittedName>
    <submittedName>
        <fullName evidence="4">HU domain fused to wHTH, Ig, or Glycine-rich motif</fullName>
    </submittedName>
</protein>
<reference evidence="5 8" key="2">
    <citation type="submission" date="2018-08" db="EMBL/GenBank/DDBJ databases">
        <title>A genome reference for cultivated species of the human gut microbiota.</title>
        <authorList>
            <person name="Zou Y."/>
            <person name="Xue W."/>
            <person name="Luo G."/>
        </authorList>
    </citation>
    <scope>NUCLEOTIDE SEQUENCE [LARGE SCALE GENOMIC DNA]</scope>
    <source>
        <strain evidence="5 8">AM26-26AC</strain>
    </source>
</reference>
<dbReference type="EMBL" id="QSLA01000011">
    <property type="protein sequence ID" value="RHF08326.1"/>
    <property type="molecule type" value="Genomic_DNA"/>
</dbReference>
<keyword evidence="1 6" id="KW-0238">DNA-binding</keyword>
<evidence type="ECO:0000313" key="5">
    <source>
        <dbReference type="EMBL" id="RHF08326.1"/>
    </source>
</evidence>
<dbReference type="EMBL" id="CP072227">
    <property type="protein sequence ID" value="QUT46301.1"/>
    <property type="molecule type" value="Genomic_DNA"/>
</dbReference>
<dbReference type="Proteomes" id="UP000679226">
    <property type="component" value="Chromosome"/>
</dbReference>
<reference evidence="6 7" key="1">
    <citation type="submission" date="2018-06" db="EMBL/GenBank/DDBJ databases">
        <authorList>
            <consortium name="Pathogen Informatics"/>
            <person name="Doyle S."/>
        </authorList>
    </citation>
    <scope>NUCLEOTIDE SEQUENCE [LARGE SCALE GENOMIC DNA]</scope>
    <source>
        <strain evidence="6 7">NCTC11155</strain>
    </source>
</reference>
<dbReference type="RefSeq" id="WP_004289776.1">
    <property type="nucleotide sequence ID" value="NZ_CABKNQ010000019.1"/>
</dbReference>
<accession>A0A380YII5</accession>
<organism evidence="6 7">
    <name type="scientific">Bacteroides eggerthii</name>
    <dbReference type="NCBI Taxonomy" id="28111"/>
    <lineage>
        <taxon>Bacteria</taxon>
        <taxon>Pseudomonadati</taxon>
        <taxon>Bacteroidota</taxon>
        <taxon>Bacteroidia</taxon>
        <taxon>Bacteroidales</taxon>
        <taxon>Bacteroidaceae</taxon>
        <taxon>Bacteroides</taxon>
    </lineage>
</organism>
<reference evidence="4" key="3">
    <citation type="journal article" date="2021" name="PLoS Genet.">
        <title>Mobile Type VI secretion system loci of the gut Bacteroidales display extensive intra-ecosystem transfer, multi-species spread and geographical clustering.</title>
        <authorList>
            <person name="Garcia-Bayona L."/>
            <person name="Coyne M.J."/>
            <person name="Comstock L.E."/>
        </authorList>
    </citation>
    <scope>NUCLEOTIDE SEQUENCE</scope>
    <source>
        <strain evidence="4">CL11T00C20</strain>
    </source>
</reference>
<evidence type="ECO:0000313" key="6">
    <source>
        <dbReference type="EMBL" id="SUV28669.1"/>
    </source>
</evidence>
<evidence type="ECO:0000313" key="4">
    <source>
        <dbReference type="EMBL" id="QUT46301.1"/>
    </source>
</evidence>
<dbReference type="AlphaFoldDB" id="A0A380YII5"/>